<evidence type="ECO:0000259" key="5">
    <source>
        <dbReference type="PROSITE" id="PS51635"/>
    </source>
</evidence>
<feature type="active site" description="Nucleophile" evidence="2">
    <location>
        <position position="86"/>
    </location>
</feature>
<dbReference type="PROSITE" id="PS51635">
    <property type="entry name" value="PNPLA"/>
    <property type="match status" value="1"/>
</dbReference>
<feature type="region of interest" description="Disordered" evidence="3">
    <location>
        <begin position="190"/>
        <end position="215"/>
    </location>
</feature>
<dbReference type="SUPFAM" id="SSF52151">
    <property type="entry name" value="FabD/lysophospholipase-like"/>
    <property type="match status" value="1"/>
</dbReference>
<keyword evidence="2" id="KW-0442">Lipid degradation</keyword>
<dbReference type="EMBL" id="AP022586">
    <property type="protein sequence ID" value="BBY17768.1"/>
    <property type="molecule type" value="Genomic_DNA"/>
</dbReference>
<dbReference type="InterPro" id="IPR002641">
    <property type="entry name" value="PNPLA_dom"/>
</dbReference>
<feature type="compositionally biased region" description="Low complexity" evidence="3">
    <location>
        <begin position="1220"/>
        <end position="1241"/>
    </location>
</feature>
<name>A0AAD1INJ4_9MYCO</name>
<dbReference type="GO" id="GO:0016787">
    <property type="term" value="F:hydrolase activity"/>
    <property type="evidence" value="ECO:0007669"/>
    <property type="project" value="UniProtKB-UniRule"/>
</dbReference>
<evidence type="ECO:0000256" key="3">
    <source>
        <dbReference type="SAM" id="MobiDB-lite"/>
    </source>
</evidence>
<evidence type="ECO:0000313" key="7">
    <source>
        <dbReference type="Proteomes" id="UP000466607"/>
    </source>
</evidence>
<keyword evidence="1 2" id="KW-0443">Lipid metabolism</keyword>
<evidence type="ECO:0000256" key="1">
    <source>
        <dbReference type="ARBA" id="ARBA00023098"/>
    </source>
</evidence>
<feature type="compositionally biased region" description="Basic and acidic residues" evidence="3">
    <location>
        <begin position="263"/>
        <end position="282"/>
    </location>
</feature>
<feature type="region of interest" description="Disordered" evidence="3">
    <location>
        <begin position="1212"/>
        <end position="1249"/>
    </location>
</feature>
<dbReference type="GO" id="GO:0016042">
    <property type="term" value="P:lipid catabolic process"/>
    <property type="evidence" value="ECO:0007669"/>
    <property type="project" value="UniProtKB-UniRule"/>
</dbReference>
<dbReference type="Gene3D" id="3.40.1090.10">
    <property type="entry name" value="Cytosolic phospholipase A2 catalytic domain"/>
    <property type="match status" value="1"/>
</dbReference>
<organism evidence="6 7">
    <name type="scientific">Mycolicibacterium litorale</name>
    <dbReference type="NCBI Taxonomy" id="758802"/>
    <lineage>
        <taxon>Bacteria</taxon>
        <taxon>Bacillati</taxon>
        <taxon>Actinomycetota</taxon>
        <taxon>Actinomycetes</taxon>
        <taxon>Mycobacteriales</taxon>
        <taxon>Mycobacteriaceae</taxon>
        <taxon>Mycolicibacterium</taxon>
    </lineage>
</organism>
<feature type="transmembrane region" description="Helical" evidence="4">
    <location>
        <begin position="1118"/>
        <end position="1142"/>
    </location>
</feature>
<keyword evidence="4" id="KW-1133">Transmembrane helix</keyword>
<feature type="transmembrane region" description="Helical" evidence="4">
    <location>
        <begin position="1180"/>
        <end position="1199"/>
    </location>
</feature>
<feature type="transmembrane region" description="Helical" evidence="4">
    <location>
        <begin position="1044"/>
        <end position="1067"/>
    </location>
</feature>
<dbReference type="Pfam" id="PF11856">
    <property type="entry name" value="DUF3376"/>
    <property type="match status" value="1"/>
</dbReference>
<keyword evidence="7" id="KW-1185">Reference proteome</keyword>
<dbReference type="Proteomes" id="UP000466607">
    <property type="component" value="Chromosome"/>
</dbReference>
<feature type="transmembrane region" description="Helical" evidence="4">
    <location>
        <begin position="1011"/>
        <end position="1029"/>
    </location>
</feature>
<feature type="short sequence motif" description="GXSXG" evidence="2">
    <location>
        <begin position="84"/>
        <end position="88"/>
    </location>
</feature>
<feature type="transmembrane region" description="Helical" evidence="4">
    <location>
        <begin position="1088"/>
        <end position="1106"/>
    </location>
</feature>
<feature type="domain" description="PNPLA" evidence="5">
    <location>
        <begin position="23"/>
        <end position="335"/>
    </location>
</feature>
<feature type="short sequence motif" description="DGA/G" evidence="2">
    <location>
        <begin position="322"/>
        <end position="324"/>
    </location>
</feature>
<feature type="transmembrane region" description="Helical" evidence="4">
    <location>
        <begin position="954"/>
        <end position="976"/>
    </location>
</feature>
<keyword evidence="2" id="KW-0378">Hydrolase</keyword>
<gene>
    <name evidence="6" type="ORF">MLIT_33600</name>
</gene>
<dbReference type="InterPro" id="IPR016035">
    <property type="entry name" value="Acyl_Trfase/lysoPLipase"/>
</dbReference>
<evidence type="ECO:0000256" key="2">
    <source>
        <dbReference type="PROSITE-ProRule" id="PRU01161"/>
    </source>
</evidence>
<evidence type="ECO:0000256" key="4">
    <source>
        <dbReference type="SAM" id="Phobius"/>
    </source>
</evidence>
<feature type="active site" description="Proton acceptor" evidence="2">
    <location>
        <position position="322"/>
    </location>
</feature>
<protein>
    <recommendedName>
        <fullName evidence="5">PNPLA domain-containing protein</fullName>
    </recommendedName>
</protein>
<sequence>MSANTQQEQSTGTTPRRTLRLALAMRGGVSLAVWIGGAVAEIDVFRRACSGGPTPAPGSRGARYREMLHRTGKYGSVEIDILAGASAGGLNAVLYGLAQTCGSRLDDIAHSTWIQDGGMWELLREPGLGRVPSVLRGDEHFYVVMREALKRIADKSEGAYAVQRLTVELAATLLTDESDSDRANRARFSFLTSQGTMGSRQSTIPNGAEAGTPDGESALDRLALAARATSSFPGAFEPASIYSVTPAAPDAQSESPSIPPYFEPRKRGDLARGTRRESRPGGRDAGLGVNMSAAFPYAEWYSLTAERDSEEAVVESPYNVVDGGLFDNIPIDRAIRAIKLAPASGPSERFLLYLDPEPPARESTEIDATRKDSALNWLPVIKRSLSLKQRAETAQDELGLLLEHNDAVLANRGRLEALASRLRANSPGAPPFIDPQAYVQYRIAADSARIASLLTNPWEELCQPPRLGGDYIPLNRQLALTVKDQLAASYNGTTGIEARLASDVVAMAAQVRVLIAWARSLESLLQELADYPDPQGERALAGATISAWKLTLYRWLSVLVAAKHRAVDEVLVDPLRSDRERFETYPLADRMDECFNAQDDLLLTDELAEMLCAPSSPADDIQFHRYLADGDEFTTGTPLAENLTSAVATARACLLNDSSPVVAGLPTLQPPVPDKVRIFTESVYALFYDAPLDDASVADITMLFCQTGIPDTASIVKFDRITSTEPASTEVVDTGVLVRAARATLLRSWLRRPPTDVVRLQQVLDMDPRELVSSSDAKLAGNALARFGGFLLTNWRRNDWQWGRLDAAAALTRIIDDSYPTPPEDENAREAQRDNDIEFLQGSICADARTAGDTTADGRLVTETVGGQTLDALTPHYRFALASRIVPLLSRAVLPADSAGWPAKAAQWAAHLALLRPLAVPLPLVADPLRLVLALAAILLSSALLGVSDSPRPLHIVYILVLIGLGGAIGVATARIHSRWRTMRKTFPPEDDSRQAWRDLLAASDRGRYRAASGLLALMVVAVGVWHLVDLVRHWDSGRSSDPGYLAVPFEAFAALVTLAVAAYRWLFKKSAEIEVEGIRAVGAKHGVRRFVGVLSALALIAVVLSTPDVPKAWRPEWLTPTQAAAVIAGVTVAVLVGVSLWGWAAGRGLAICVVAITLAAALLQYVFDVWWKSSGNRVLDILPVLTWMVLLGNVIAVLPCRRANYGDPAAVSVSRERPSGTSTTAPAGAPSSSTAVPGGSDASRTRTG</sequence>
<proteinExistence type="predicted"/>
<keyword evidence="4" id="KW-0472">Membrane</keyword>
<evidence type="ECO:0000313" key="6">
    <source>
        <dbReference type="EMBL" id="BBY17768.1"/>
    </source>
</evidence>
<dbReference type="AlphaFoldDB" id="A0AAD1INJ4"/>
<reference evidence="6 7" key="1">
    <citation type="journal article" date="2019" name="Emerg. Microbes Infect.">
        <title>Comprehensive subspecies identification of 175 nontuberculous mycobacteria species based on 7547 genomic profiles.</title>
        <authorList>
            <person name="Matsumoto Y."/>
            <person name="Kinjo T."/>
            <person name="Motooka D."/>
            <person name="Nabeya D."/>
            <person name="Jung N."/>
            <person name="Uechi K."/>
            <person name="Horii T."/>
            <person name="Iida T."/>
            <person name="Fujita J."/>
            <person name="Nakamura S."/>
        </authorList>
    </citation>
    <scope>NUCLEOTIDE SEQUENCE [LARGE SCALE GENOMIC DNA]</scope>
    <source>
        <strain evidence="6 7">JCM 17423</strain>
    </source>
</reference>
<comment type="caution">
    <text evidence="2">Lacks conserved residue(s) required for the propagation of feature annotation.</text>
</comment>
<keyword evidence="4" id="KW-0812">Transmembrane</keyword>
<dbReference type="Pfam" id="PF01734">
    <property type="entry name" value="Patatin"/>
    <property type="match status" value="1"/>
</dbReference>
<feature type="compositionally biased region" description="Polar residues" evidence="3">
    <location>
        <begin position="190"/>
        <end position="205"/>
    </location>
</feature>
<feature type="transmembrane region" description="Helical" evidence="4">
    <location>
        <begin position="1149"/>
        <end position="1168"/>
    </location>
</feature>
<accession>A0AAD1INJ4</accession>
<feature type="region of interest" description="Disordered" evidence="3">
    <location>
        <begin position="247"/>
        <end position="287"/>
    </location>
</feature>
<dbReference type="InterPro" id="IPR024282">
    <property type="entry name" value="DUF3376"/>
</dbReference>